<dbReference type="OrthoDB" id="4263950at2"/>
<evidence type="ECO:0000256" key="1">
    <source>
        <dbReference type="SAM" id="MobiDB-lite"/>
    </source>
</evidence>
<dbReference type="AlphaFoldDB" id="A0A7W8F2L4"/>
<reference evidence="2 3" key="1">
    <citation type="submission" date="2020-08" db="EMBL/GenBank/DDBJ databases">
        <title>Genomic Encyclopedia of Type Strains, Phase III (KMG-III): the genomes of soil and plant-associated and newly described type strains.</title>
        <authorList>
            <person name="Whitman W."/>
        </authorList>
    </citation>
    <scope>NUCLEOTIDE SEQUENCE [LARGE SCALE GENOMIC DNA]</scope>
    <source>
        <strain evidence="2 3">CECT 3259</strain>
    </source>
</reference>
<dbReference type="Proteomes" id="UP000528608">
    <property type="component" value="Unassembled WGS sequence"/>
</dbReference>
<dbReference type="EMBL" id="JACHJF010000008">
    <property type="protein sequence ID" value="MBB5119672.1"/>
    <property type="molecule type" value="Genomic_DNA"/>
</dbReference>
<evidence type="ECO:0000313" key="2">
    <source>
        <dbReference type="EMBL" id="MBB5119672.1"/>
    </source>
</evidence>
<protein>
    <submittedName>
        <fullName evidence="2">Uncharacterized protein</fullName>
    </submittedName>
</protein>
<proteinExistence type="predicted"/>
<evidence type="ECO:0000313" key="3">
    <source>
        <dbReference type="Proteomes" id="UP000528608"/>
    </source>
</evidence>
<feature type="region of interest" description="Disordered" evidence="1">
    <location>
        <begin position="126"/>
        <end position="145"/>
    </location>
</feature>
<name>A0A7W8F2L4_STREU</name>
<sequence length="145" mass="15571">MAEHTVTLIHDNWPAKDAAHFASLAADPPAGFTFSCKTWELYKGITGTREAPTLFHAIADVVAEVARTHGVLLNDAGIEKPREWVDEESNQQTVAHLLLMAAHRAAYCGLTISDLTDFLRAAEPAHGRAGPATDRCGSGDRPAQA</sequence>
<accession>A0A7W8F2L4</accession>
<gene>
    <name evidence="2" type="ORF">FHS36_003105</name>
</gene>
<organism evidence="2 3">
    <name type="scientific">Streptomyces eurocidicus</name>
    <name type="common">Streptoverticillium eurocidicus</name>
    <dbReference type="NCBI Taxonomy" id="66423"/>
    <lineage>
        <taxon>Bacteria</taxon>
        <taxon>Bacillati</taxon>
        <taxon>Actinomycetota</taxon>
        <taxon>Actinomycetes</taxon>
        <taxon>Kitasatosporales</taxon>
        <taxon>Streptomycetaceae</taxon>
        <taxon>Streptomyces</taxon>
    </lineage>
</organism>
<comment type="caution">
    <text evidence="2">The sequence shown here is derived from an EMBL/GenBank/DDBJ whole genome shotgun (WGS) entry which is preliminary data.</text>
</comment>
<dbReference type="RefSeq" id="WP_102921279.1">
    <property type="nucleotide sequence ID" value="NZ_JACHJF010000008.1"/>
</dbReference>